<sequence length="170" mass="19535">MVYGTTLKLPGDFFESSKQASPDNETLLQDLRMQIRNLKQPHRQGNIFLHPALSSCSHVFVRCDHVTKPLTTRYFGPHKVIERGDKHFKIMISENTGEEFTTTSREHSNCSEEHGNNNNLIRTRYGRLIKPTKYCKQGYTKFLRSEIQGLRVSRSGRDPPHPPHAGLHIP</sequence>
<dbReference type="Proteomes" id="UP000007151">
    <property type="component" value="Unassembled WGS sequence"/>
</dbReference>
<dbReference type="InParanoid" id="A0A212EH78"/>
<keyword evidence="3" id="KW-1185">Reference proteome</keyword>
<feature type="region of interest" description="Disordered" evidence="1">
    <location>
        <begin position="150"/>
        <end position="170"/>
    </location>
</feature>
<evidence type="ECO:0000313" key="2">
    <source>
        <dbReference type="EMBL" id="OWR40836.1"/>
    </source>
</evidence>
<proteinExistence type="predicted"/>
<evidence type="ECO:0000256" key="1">
    <source>
        <dbReference type="SAM" id="MobiDB-lite"/>
    </source>
</evidence>
<name>A0A212EH78_DANPL</name>
<dbReference type="PANTHER" id="PTHR38681">
    <property type="entry name" value="RETROVIRUS-RELATED POL POLYPROTEIN FROM TRANSPOSON 412-LIKE PROTEIN-RELATED"/>
    <property type="match status" value="1"/>
</dbReference>
<protein>
    <submittedName>
        <fullName evidence="2">Gag-pol protein</fullName>
    </submittedName>
</protein>
<comment type="caution">
    <text evidence="2">The sequence shown here is derived from an EMBL/GenBank/DDBJ whole genome shotgun (WGS) entry which is preliminary data.</text>
</comment>
<reference evidence="2 3" key="1">
    <citation type="journal article" date="2011" name="Cell">
        <title>The monarch butterfly genome yields insights into long-distance migration.</title>
        <authorList>
            <person name="Zhan S."/>
            <person name="Merlin C."/>
            <person name="Boore J.L."/>
            <person name="Reppert S.M."/>
        </authorList>
    </citation>
    <scope>NUCLEOTIDE SEQUENCE [LARGE SCALE GENOMIC DNA]</scope>
    <source>
        <strain evidence="2">F-2</strain>
    </source>
</reference>
<dbReference type="EMBL" id="AGBW02014944">
    <property type="protein sequence ID" value="OWR40836.1"/>
    <property type="molecule type" value="Genomic_DNA"/>
</dbReference>
<dbReference type="KEGG" id="dpl:KGM_201635"/>
<dbReference type="AlphaFoldDB" id="A0A212EH78"/>
<feature type="compositionally biased region" description="Basic and acidic residues" evidence="1">
    <location>
        <begin position="104"/>
        <end position="115"/>
    </location>
</feature>
<dbReference type="PANTHER" id="PTHR38681:SF1">
    <property type="entry name" value="RETROVIRUS-RELATED POL POLYPROTEIN FROM TRANSPOSON 412-LIKE PROTEIN"/>
    <property type="match status" value="1"/>
</dbReference>
<gene>
    <name evidence="2" type="ORF">KGM_201635</name>
</gene>
<feature type="region of interest" description="Disordered" evidence="1">
    <location>
        <begin position="98"/>
        <end position="117"/>
    </location>
</feature>
<organism evidence="2 3">
    <name type="scientific">Danaus plexippus plexippus</name>
    <dbReference type="NCBI Taxonomy" id="278856"/>
    <lineage>
        <taxon>Eukaryota</taxon>
        <taxon>Metazoa</taxon>
        <taxon>Ecdysozoa</taxon>
        <taxon>Arthropoda</taxon>
        <taxon>Hexapoda</taxon>
        <taxon>Insecta</taxon>
        <taxon>Pterygota</taxon>
        <taxon>Neoptera</taxon>
        <taxon>Endopterygota</taxon>
        <taxon>Lepidoptera</taxon>
        <taxon>Glossata</taxon>
        <taxon>Ditrysia</taxon>
        <taxon>Papilionoidea</taxon>
        <taxon>Nymphalidae</taxon>
        <taxon>Danainae</taxon>
        <taxon>Danaini</taxon>
        <taxon>Danaina</taxon>
        <taxon>Danaus</taxon>
        <taxon>Danaus</taxon>
    </lineage>
</organism>
<evidence type="ECO:0000313" key="3">
    <source>
        <dbReference type="Proteomes" id="UP000007151"/>
    </source>
</evidence>
<accession>A0A212EH78</accession>